<keyword evidence="1" id="KW-0521">NADP</keyword>
<organism evidence="5">
    <name type="scientific">Desulfurivibrio alkaliphilus</name>
    <dbReference type="NCBI Taxonomy" id="427923"/>
    <lineage>
        <taxon>Bacteria</taxon>
        <taxon>Pseudomonadati</taxon>
        <taxon>Thermodesulfobacteriota</taxon>
        <taxon>Desulfobulbia</taxon>
        <taxon>Desulfobulbales</taxon>
        <taxon>Desulfobulbaceae</taxon>
        <taxon>Desulfurivibrio</taxon>
    </lineage>
</organism>
<dbReference type="UniPathway" id="UPA00124"/>
<dbReference type="Pfam" id="PF01370">
    <property type="entry name" value="Epimerase"/>
    <property type="match status" value="1"/>
</dbReference>
<feature type="transmembrane region" description="Helical" evidence="3">
    <location>
        <begin position="12"/>
        <end position="33"/>
    </location>
</feature>
<keyword evidence="3" id="KW-0472">Membrane</keyword>
<gene>
    <name evidence="5" type="ORF">ENN98_00075</name>
</gene>
<keyword evidence="1" id="KW-0560">Oxidoreductase</keyword>
<evidence type="ECO:0000256" key="2">
    <source>
        <dbReference type="SAM" id="MobiDB-lite"/>
    </source>
</evidence>
<sequence>MRERKFTCLGNIVKTGLLVGGSGLIGGGIIHYFKKRADDEFELLAPNSKQLSLRDPEDIRGYCRKFRPEFIINCAIAALDSSPLLAYETNYLGTLHLARVAMELQIPYIHFSSAAVLPPGENLTEDERLELTPELANYPKSKLLAELALGELHRRHGLDYTNIRLAVVYGAHDHKIQGFQRLLFSLADQTMPLMFTNRRAVHSYSNAKKVPAFVHHVLKNRAEFGGRTWHFVDPLPVALSQLIITIKSHLDLRRPREIYLPYPIASFGAGCMRRLIRLLGRIGIEARMPAELLFMENFYQTQTLSSQRLKNSSFVDPKPEATVFTELPLLLEYYLSRWEALNLITPRNRDHFAGRVKEEEFVRKPEQVLAALDDETRHPFLGPEQPEGGGRK</sequence>
<dbReference type="PANTHER" id="PTHR10491:SF4">
    <property type="entry name" value="METHIONINE ADENOSYLTRANSFERASE 2 SUBUNIT BETA"/>
    <property type="match status" value="1"/>
</dbReference>
<evidence type="ECO:0000313" key="5">
    <source>
        <dbReference type="EMBL" id="HET97107.1"/>
    </source>
</evidence>
<dbReference type="SUPFAM" id="SSF51735">
    <property type="entry name" value="NAD(P)-binding Rossmann-fold domains"/>
    <property type="match status" value="1"/>
</dbReference>
<dbReference type="GO" id="GO:0008831">
    <property type="term" value="F:dTDP-4-dehydrorhamnose reductase activity"/>
    <property type="evidence" value="ECO:0007669"/>
    <property type="project" value="UniProtKB-EC"/>
</dbReference>
<evidence type="ECO:0000259" key="4">
    <source>
        <dbReference type="Pfam" id="PF01370"/>
    </source>
</evidence>
<dbReference type="InterPro" id="IPR036291">
    <property type="entry name" value="NAD(P)-bd_dom_sf"/>
</dbReference>
<comment type="function">
    <text evidence="1">Catalyzes the reduction of dTDP-6-deoxy-L-lyxo-4-hexulose to yield dTDP-L-rhamnose.</text>
</comment>
<keyword evidence="3" id="KW-1133">Transmembrane helix</keyword>
<proteinExistence type="inferred from homology"/>
<protein>
    <recommendedName>
        <fullName evidence="1">dTDP-4-dehydrorhamnose reductase</fullName>
        <ecNumber evidence="1">1.1.1.133</ecNumber>
    </recommendedName>
</protein>
<feature type="domain" description="NAD-dependent epimerase/dehydratase" evidence="4">
    <location>
        <begin position="17"/>
        <end position="183"/>
    </location>
</feature>
<name>A0A7C2TGG2_9BACT</name>
<dbReference type="InterPro" id="IPR005913">
    <property type="entry name" value="dTDP_dehydrorham_reduct"/>
</dbReference>
<reference evidence="5" key="1">
    <citation type="journal article" date="2020" name="mSystems">
        <title>Genome- and Community-Level Interaction Insights into Carbon Utilization and Element Cycling Functions of Hydrothermarchaeota in Hydrothermal Sediment.</title>
        <authorList>
            <person name="Zhou Z."/>
            <person name="Liu Y."/>
            <person name="Xu W."/>
            <person name="Pan J."/>
            <person name="Luo Z.H."/>
            <person name="Li M."/>
        </authorList>
    </citation>
    <scope>NUCLEOTIDE SEQUENCE [LARGE SCALE GENOMIC DNA]</scope>
    <source>
        <strain evidence="5">SpSt-1224</strain>
    </source>
</reference>
<dbReference type="GO" id="GO:0019305">
    <property type="term" value="P:dTDP-rhamnose biosynthetic process"/>
    <property type="evidence" value="ECO:0007669"/>
    <property type="project" value="UniProtKB-UniPathway"/>
</dbReference>
<dbReference type="Proteomes" id="UP000885986">
    <property type="component" value="Unassembled WGS sequence"/>
</dbReference>
<comment type="caution">
    <text evidence="5">The sequence shown here is derived from an EMBL/GenBank/DDBJ whole genome shotgun (WGS) entry which is preliminary data.</text>
</comment>
<dbReference type="Gene3D" id="3.40.50.720">
    <property type="entry name" value="NAD(P)-binding Rossmann-like Domain"/>
    <property type="match status" value="1"/>
</dbReference>
<dbReference type="PANTHER" id="PTHR10491">
    <property type="entry name" value="DTDP-4-DEHYDRORHAMNOSE REDUCTASE"/>
    <property type="match status" value="1"/>
</dbReference>
<dbReference type="EMBL" id="DSDS01000003">
    <property type="protein sequence ID" value="HET97107.1"/>
    <property type="molecule type" value="Genomic_DNA"/>
</dbReference>
<evidence type="ECO:0000256" key="3">
    <source>
        <dbReference type="SAM" id="Phobius"/>
    </source>
</evidence>
<dbReference type="AlphaFoldDB" id="A0A7C2TGG2"/>
<feature type="region of interest" description="Disordered" evidence="2">
    <location>
        <begin position="373"/>
        <end position="392"/>
    </location>
</feature>
<accession>A0A7C2TGG2</accession>
<evidence type="ECO:0000256" key="1">
    <source>
        <dbReference type="RuleBase" id="RU364082"/>
    </source>
</evidence>
<dbReference type="EC" id="1.1.1.133" evidence="1"/>
<dbReference type="InterPro" id="IPR001509">
    <property type="entry name" value="Epimerase_deHydtase"/>
</dbReference>
<comment type="pathway">
    <text evidence="1">Carbohydrate biosynthesis; dTDP-L-rhamnose biosynthesis.</text>
</comment>
<keyword evidence="3" id="KW-0812">Transmembrane</keyword>
<comment type="similarity">
    <text evidence="1">Belongs to the dTDP-4-dehydrorhamnose reductase family.</text>
</comment>